<reference evidence="2 3" key="1">
    <citation type="journal article" date="2018" name="Sci. Rep.">
        <title>Comparative genomics provides insights into the lifestyle and reveals functional heterogeneity of dark septate endophytic fungi.</title>
        <authorList>
            <person name="Knapp D.G."/>
            <person name="Nemeth J.B."/>
            <person name="Barry K."/>
            <person name="Hainaut M."/>
            <person name="Henrissat B."/>
            <person name="Johnson J."/>
            <person name="Kuo A."/>
            <person name="Lim J.H.P."/>
            <person name="Lipzen A."/>
            <person name="Nolan M."/>
            <person name="Ohm R.A."/>
            <person name="Tamas L."/>
            <person name="Grigoriev I.V."/>
            <person name="Spatafora J.W."/>
            <person name="Nagy L.G."/>
            <person name="Kovacs G.M."/>
        </authorList>
    </citation>
    <scope>NUCLEOTIDE SEQUENCE [LARGE SCALE GENOMIC DNA]</scope>
    <source>
        <strain evidence="2 3">DSE2036</strain>
    </source>
</reference>
<evidence type="ECO:0000313" key="3">
    <source>
        <dbReference type="Proteomes" id="UP000244855"/>
    </source>
</evidence>
<keyword evidence="1" id="KW-1133">Transmembrane helix</keyword>
<feature type="transmembrane region" description="Helical" evidence="1">
    <location>
        <begin position="276"/>
        <end position="299"/>
    </location>
</feature>
<evidence type="ECO:0000313" key="2">
    <source>
        <dbReference type="EMBL" id="PVI04460.1"/>
    </source>
</evidence>
<feature type="transmembrane region" description="Helical" evidence="1">
    <location>
        <begin position="319"/>
        <end position="339"/>
    </location>
</feature>
<dbReference type="STRING" id="97972.A0A2V1E5D9"/>
<dbReference type="EMBL" id="KZ805321">
    <property type="protein sequence ID" value="PVI04460.1"/>
    <property type="molecule type" value="Genomic_DNA"/>
</dbReference>
<dbReference type="Proteomes" id="UP000244855">
    <property type="component" value="Unassembled WGS sequence"/>
</dbReference>
<accession>A0A2V1E5D9</accession>
<organism evidence="2 3">
    <name type="scientific">Periconia macrospinosa</name>
    <dbReference type="NCBI Taxonomy" id="97972"/>
    <lineage>
        <taxon>Eukaryota</taxon>
        <taxon>Fungi</taxon>
        <taxon>Dikarya</taxon>
        <taxon>Ascomycota</taxon>
        <taxon>Pezizomycotina</taxon>
        <taxon>Dothideomycetes</taxon>
        <taxon>Pleosporomycetidae</taxon>
        <taxon>Pleosporales</taxon>
        <taxon>Massarineae</taxon>
        <taxon>Periconiaceae</taxon>
        <taxon>Periconia</taxon>
    </lineage>
</organism>
<proteinExistence type="predicted"/>
<dbReference type="OrthoDB" id="2830640at2759"/>
<dbReference type="AlphaFoldDB" id="A0A2V1E5D9"/>
<keyword evidence="1" id="KW-0812">Transmembrane</keyword>
<name>A0A2V1E5D9_9PLEO</name>
<gene>
    <name evidence="2" type="ORF">DM02DRAFT_177767</name>
</gene>
<keyword evidence="3" id="KW-1185">Reference proteome</keyword>
<protein>
    <submittedName>
        <fullName evidence="2">Uncharacterized protein</fullName>
    </submittedName>
</protein>
<evidence type="ECO:0000256" key="1">
    <source>
        <dbReference type="SAM" id="Phobius"/>
    </source>
</evidence>
<sequence length="361" mass="41126">MLVEHDAYSKGDALAPDLVQYFNIPQHLFSDTYRKSNGFFYFKESLNEKGELENLYTQSRFLVKRIDHSTPTGYQWSEMTFFSRWTPQNSTILCMGVPSSFASSLASILPTIWDEDSASNAYAAHVPLVETLIAMHDESVWGFRDEVRNIEKARMPSVSNTLSFTSMHDTARHAIHSVETLGISVKTLEAMSTHISALSQAGTPHHDHQIPPRNKVQIHITSQTLMLKNFLARSESNEKRLQNEISLVYNMIAQRDSKTMTLISESAKLDSSDMRAIALVTMAFLPPTFISAVFSTSFFNYEPAGESSTATWSVSSEFWIYWVFAIPLTCLTMAFWMFWERGRNKVWSKGREIRGLGKLRR</sequence>
<keyword evidence="1" id="KW-0472">Membrane</keyword>
<dbReference type="Gene3D" id="1.20.58.340">
    <property type="entry name" value="Magnesium transport protein CorA, transmembrane region"/>
    <property type="match status" value="1"/>
</dbReference>